<dbReference type="Proteomes" id="UP000008065">
    <property type="component" value="Unassembled WGS sequence"/>
</dbReference>
<organism evidence="1 2">
    <name type="scientific">Neurospora tetrasperma (strain FGSC 2508 / ATCC MYA-4615 / P0657)</name>
    <dbReference type="NCBI Taxonomy" id="510951"/>
    <lineage>
        <taxon>Eukaryota</taxon>
        <taxon>Fungi</taxon>
        <taxon>Dikarya</taxon>
        <taxon>Ascomycota</taxon>
        <taxon>Pezizomycotina</taxon>
        <taxon>Sordariomycetes</taxon>
        <taxon>Sordariomycetidae</taxon>
        <taxon>Sordariales</taxon>
        <taxon>Sordariaceae</taxon>
        <taxon>Neurospora</taxon>
    </lineage>
</organism>
<dbReference type="VEuPathDB" id="FungiDB:NEUTE1DRAFT_106807"/>
<dbReference type="GeneID" id="20822303"/>
<dbReference type="EMBL" id="GL891302">
    <property type="protein sequence ID" value="EGO60151.1"/>
    <property type="molecule type" value="Genomic_DNA"/>
</dbReference>
<sequence>MPKMIKYTAEHMLAQVMDNIDGTDPTLEALKLYPIPELETDLSNYDQWERVLDFHLQYYGLDELVEFMKIDYPHGPGRDDFNTTDHWHRWQRHCLHAYSIINSKAAKVIEQGCLLDDWGPISHCPHDLLEAIREYRREVFNLD</sequence>
<dbReference type="RefSeq" id="XP_009847501.1">
    <property type="nucleotide sequence ID" value="XM_009849199.1"/>
</dbReference>
<dbReference type="HOGENOM" id="CLU_1835697_0_0_1"/>
<dbReference type="OrthoDB" id="10410803at2759"/>
<reference evidence="2" key="1">
    <citation type="journal article" date="2011" name="Genetics">
        <title>Massive changes in genome architecture accompany the transition to self-fertility in the filamentous fungus Neurospora tetrasperma.</title>
        <authorList>
            <person name="Ellison C.E."/>
            <person name="Stajich J.E."/>
            <person name="Jacobson D.J."/>
            <person name="Natvig D.O."/>
            <person name="Lapidus A."/>
            <person name="Foster B."/>
            <person name="Aerts A."/>
            <person name="Riley R."/>
            <person name="Lindquist E.A."/>
            <person name="Grigoriev I.V."/>
            <person name="Taylor J.W."/>
        </authorList>
    </citation>
    <scope>NUCLEOTIDE SEQUENCE [LARGE SCALE GENOMIC DNA]</scope>
    <source>
        <strain evidence="2">FGSC 2508 / P0657</strain>
    </source>
</reference>
<accession>F8MAT3</accession>
<protein>
    <submittedName>
        <fullName evidence="1">Uncharacterized protein</fullName>
    </submittedName>
</protein>
<evidence type="ECO:0000313" key="2">
    <source>
        <dbReference type="Proteomes" id="UP000008065"/>
    </source>
</evidence>
<evidence type="ECO:0000313" key="1">
    <source>
        <dbReference type="EMBL" id="EGO60151.1"/>
    </source>
</evidence>
<name>F8MAT3_NEUT8</name>
<keyword evidence="2" id="KW-1185">Reference proteome</keyword>
<gene>
    <name evidence="1" type="ORF">NEUTE1DRAFT_106807</name>
</gene>
<dbReference type="AlphaFoldDB" id="F8MAT3"/>
<proteinExistence type="predicted"/>
<dbReference type="KEGG" id="nte:NEUTE1DRAFT106807"/>